<protein>
    <submittedName>
        <fullName evidence="1">Uncharacterized protein</fullName>
    </submittedName>
</protein>
<evidence type="ECO:0000313" key="2">
    <source>
        <dbReference type="Proteomes" id="UP000679575"/>
    </source>
</evidence>
<keyword evidence="2" id="KW-1185">Reference proteome</keyword>
<dbReference type="EMBL" id="CP073587">
    <property type="protein sequence ID" value="QUN06445.1"/>
    <property type="molecule type" value="Genomic_DNA"/>
</dbReference>
<gene>
    <name evidence="1" type="ORF">KDN34_02990</name>
</gene>
<reference evidence="1 2" key="1">
    <citation type="submission" date="2021-04" db="EMBL/GenBank/DDBJ databases">
        <title>Novel species identification of genus Shewanella.</title>
        <authorList>
            <person name="Liu G."/>
        </authorList>
    </citation>
    <scope>NUCLEOTIDE SEQUENCE [LARGE SCALE GENOMIC DNA]</scope>
    <source>
        <strain evidence="1 2">FJAT-54481</strain>
    </source>
</reference>
<dbReference type="RefSeq" id="WP_212595459.1">
    <property type="nucleotide sequence ID" value="NZ_CP073587.1"/>
</dbReference>
<evidence type="ECO:0000313" key="1">
    <source>
        <dbReference type="EMBL" id="QUN06445.1"/>
    </source>
</evidence>
<sequence length="55" mass="6298">MAILLIILSVLGLAFGVLYLRVTKLENQIQQCRSDITTLHGYWMNSRSGFKTQQK</sequence>
<dbReference type="Proteomes" id="UP000679575">
    <property type="component" value="Chromosome"/>
</dbReference>
<accession>A0ABX7YUX4</accession>
<name>A0ABX7YUX4_9GAMM</name>
<proteinExistence type="predicted"/>
<organism evidence="1 2">
    <name type="scientific">Shewanella yunxiaonensis</name>
    <dbReference type="NCBI Taxonomy" id="2829809"/>
    <lineage>
        <taxon>Bacteria</taxon>
        <taxon>Pseudomonadati</taxon>
        <taxon>Pseudomonadota</taxon>
        <taxon>Gammaproteobacteria</taxon>
        <taxon>Alteromonadales</taxon>
        <taxon>Shewanellaceae</taxon>
        <taxon>Shewanella</taxon>
    </lineage>
</organism>